<dbReference type="EMBL" id="CP003093">
    <property type="protein sequence ID" value="AER57420.1"/>
    <property type="molecule type" value="Genomic_DNA"/>
</dbReference>
<evidence type="ECO:0000313" key="2">
    <source>
        <dbReference type="Proteomes" id="UP000005870"/>
    </source>
</evidence>
<name>G7UTY6_PSEUP</name>
<sequence>MGGEPAHHILGETFYTQLPLRYGHYVAKLQLAPVSPALLALRDAPIELKQDNALREAVAAAGATLPGVINRCTSRDGLCLHRALPHPPVTRDAARTPATAQLRHPRVRGAPRVLHRAIF</sequence>
<dbReference type="HOGENOM" id="CLU_2059428_0_0_6"/>
<evidence type="ECO:0000313" key="1">
    <source>
        <dbReference type="EMBL" id="AER57420.1"/>
    </source>
</evidence>
<dbReference type="Proteomes" id="UP000005870">
    <property type="component" value="Chromosome"/>
</dbReference>
<reference evidence="1 2" key="1">
    <citation type="journal article" date="2012" name="J. Bacteriol.">
        <title>Complete Genome Sequence of the BTEX-Degrading Bacterium Pseudoxanthomonas spadix BD-a59.</title>
        <authorList>
            <person name="Lee S.H."/>
            <person name="Jin H.M."/>
            <person name="Lee H.J."/>
            <person name="Kim J.M."/>
            <person name="Jeon C.O."/>
        </authorList>
    </citation>
    <scope>NUCLEOTIDE SEQUENCE [LARGE SCALE GENOMIC DNA]</scope>
    <source>
        <strain evidence="1 2">BD-a59</strain>
    </source>
</reference>
<dbReference type="OrthoDB" id="336698at2"/>
<organism evidence="1 2">
    <name type="scientific">Pseudoxanthomonas spadix (strain BD-a59)</name>
    <dbReference type="NCBI Taxonomy" id="1045855"/>
    <lineage>
        <taxon>Bacteria</taxon>
        <taxon>Pseudomonadati</taxon>
        <taxon>Pseudomonadota</taxon>
        <taxon>Gammaproteobacteria</taxon>
        <taxon>Lysobacterales</taxon>
        <taxon>Lysobacteraceae</taxon>
        <taxon>Pseudoxanthomonas</taxon>
    </lineage>
</organism>
<accession>G7UTY6</accession>
<dbReference type="KEGG" id="psd:DSC_13880"/>
<dbReference type="AlphaFoldDB" id="G7UTY6"/>
<dbReference type="RefSeq" id="WP_014161593.1">
    <property type="nucleotide sequence ID" value="NC_016147.2"/>
</dbReference>
<dbReference type="STRING" id="1045855.DSC_13880"/>
<gene>
    <name evidence="1" type="ordered locus">DSC_13880</name>
</gene>
<protein>
    <submittedName>
        <fullName evidence="1">Catalase</fullName>
    </submittedName>
</protein>
<keyword evidence="2" id="KW-1185">Reference proteome</keyword>
<proteinExistence type="predicted"/>